<proteinExistence type="predicted"/>
<accession>A0A4Q0VJ13</accession>
<gene>
    <name evidence="1" type="ORF">DXH47_08645</name>
</gene>
<organism evidence="1 2">
    <name type="scientific">Levilactobacillus suantsaii</name>
    <dbReference type="NCBI Taxonomy" id="2292255"/>
    <lineage>
        <taxon>Bacteria</taxon>
        <taxon>Bacillati</taxon>
        <taxon>Bacillota</taxon>
        <taxon>Bacilli</taxon>
        <taxon>Lactobacillales</taxon>
        <taxon>Lactobacillaceae</taxon>
        <taxon>Levilactobacillus</taxon>
    </lineage>
</organism>
<keyword evidence="2" id="KW-1185">Reference proteome</keyword>
<name>A0A4Q0VJ13_9LACO</name>
<reference evidence="1 2" key="1">
    <citation type="submission" date="2018-08" db="EMBL/GenBank/DDBJ databases">
        <title>Lactobacillus suantsai sp. nov., isolated from traditional fermented suan-tsai in Taiwan.</title>
        <authorList>
            <person name="Huang C.-H."/>
        </authorList>
    </citation>
    <scope>NUCLEOTIDE SEQUENCE [LARGE SCALE GENOMIC DNA]</scope>
    <source>
        <strain evidence="1 2">BCRC 12945</strain>
    </source>
</reference>
<sequence>MAIFLTLTTQIKTLPDGTLILPLTTQLGLTAGQAVTVTATTTGVTVTPVTPLDPSPAFSAALPTVLHDYQAALLSLKKGDQ</sequence>
<dbReference type="Proteomes" id="UP000290602">
    <property type="component" value="Unassembled WGS sequence"/>
</dbReference>
<comment type="caution">
    <text evidence="1">The sequence shown here is derived from an EMBL/GenBank/DDBJ whole genome shotgun (WGS) entry which is preliminary data.</text>
</comment>
<evidence type="ECO:0000313" key="1">
    <source>
        <dbReference type="EMBL" id="RXI77846.1"/>
    </source>
</evidence>
<evidence type="ECO:0000313" key="2">
    <source>
        <dbReference type="Proteomes" id="UP000290602"/>
    </source>
</evidence>
<dbReference type="AlphaFoldDB" id="A0A4Q0VJ13"/>
<protein>
    <submittedName>
        <fullName evidence="1">Uncharacterized protein</fullName>
    </submittedName>
</protein>
<dbReference type="EMBL" id="QXIL01000018">
    <property type="protein sequence ID" value="RXI77846.1"/>
    <property type="molecule type" value="Genomic_DNA"/>
</dbReference>